<keyword evidence="13" id="KW-1185">Reference proteome</keyword>
<protein>
    <recommendedName>
        <fullName evidence="9">Phosphotransferase</fullName>
        <ecNumber evidence="9">2.7.1.-</ecNumber>
    </recommendedName>
</protein>
<dbReference type="PANTHER" id="PTHR19443">
    <property type="entry name" value="HEXOKINASE"/>
    <property type="match status" value="1"/>
</dbReference>
<evidence type="ECO:0000256" key="9">
    <source>
        <dbReference type="RuleBase" id="RU362007"/>
    </source>
</evidence>
<keyword evidence="5 9" id="KW-0547">Nucleotide-binding</keyword>
<dbReference type="GO" id="GO:0005739">
    <property type="term" value="C:mitochondrion"/>
    <property type="evidence" value="ECO:0000318"/>
    <property type="project" value="GO_Central"/>
</dbReference>
<dbReference type="GO" id="GO:0019318">
    <property type="term" value="P:hexose metabolic process"/>
    <property type="evidence" value="ECO:0007669"/>
    <property type="project" value="UniProtKB-UniPathway"/>
</dbReference>
<dbReference type="GO" id="GO:0009414">
    <property type="term" value="P:response to water deprivation"/>
    <property type="evidence" value="ECO:0007669"/>
    <property type="project" value="EnsemblPlants"/>
</dbReference>
<evidence type="ECO:0000259" key="11">
    <source>
        <dbReference type="Pfam" id="PF03727"/>
    </source>
</evidence>
<gene>
    <name evidence="12" type="ORF">Csa_6G497090</name>
</gene>
<dbReference type="GO" id="GO:0005829">
    <property type="term" value="C:cytosol"/>
    <property type="evidence" value="ECO:0000318"/>
    <property type="project" value="GO_Central"/>
</dbReference>
<sequence length="500" mass="54756">MSIRKQFLLAALAASATLLLAAAALKRWKQRKQWQLKQAHRILRKFARDSATPVPKLWQIAADLESDMRASIASVNGTTSNSSLKMLVSYTNAFPNGDEEGFYYGLNLRGTSFLILCARLGGKNAPISDIHREEIPIPPNVMNGNSEDLFDFIAMEVGKFVSAHPENVYEPVKRTELGFTLSYPVDDAAASLGNVIKWNSFSADDTVGKNMVNNINQALTNHGVNLLVSAMVDDTVGNLAGGRYYCRDSVAAITLGMGTNAAYIESGQELAHLNGPSPTSREVGVSMQWGNFRSPHLPITEFDTSLDSESLNPGTQVFQKLVSGTYLGEIVRRILVKMAQETLLFGDPVPSKLMTPYVLRSPDMAAMHQDTSEDREVVNEKLKEIFGVTDSTPMAREIVAEVCDVVSERAARLAGAGIVGIVKKLGRIENKRNIVTVEGGLYEHYRVFRNYLNSSIWEMLGNELSDNVIVEHSHGGSGAGAVFLASSQKENFDFELFNVG</sequence>
<evidence type="ECO:0000256" key="1">
    <source>
        <dbReference type="ARBA" id="ARBA00004921"/>
    </source>
</evidence>
<dbReference type="InterPro" id="IPR001312">
    <property type="entry name" value="Hexokinase"/>
</dbReference>
<dbReference type="GO" id="GO:0009409">
    <property type="term" value="P:response to cold"/>
    <property type="evidence" value="ECO:0007669"/>
    <property type="project" value="EnsemblPlants"/>
</dbReference>
<evidence type="ECO:0000313" key="12">
    <source>
        <dbReference type="EMBL" id="KGN48658.1"/>
    </source>
</evidence>
<keyword evidence="6 9" id="KW-0418">Kinase</keyword>
<reference evidence="12 13" key="2">
    <citation type="journal article" date="2009" name="PLoS ONE">
        <title>An integrated genetic and cytogenetic map of the cucumber genome.</title>
        <authorList>
            <person name="Ren Y."/>
            <person name="Zhang Z."/>
            <person name="Liu J."/>
            <person name="Staub J.E."/>
            <person name="Han Y."/>
            <person name="Cheng Z."/>
            <person name="Li X."/>
            <person name="Lu J."/>
            <person name="Miao H."/>
            <person name="Kang H."/>
            <person name="Xie B."/>
            <person name="Gu X."/>
            <person name="Wang X."/>
            <person name="Du Y."/>
            <person name="Jin W."/>
            <person name="Huang S."/>
        </authorList>
    </citation>
    <scope>NUCLEOTIDE SEQUENCE [LARGE SCALE GENOMIC DNA]</scope>
    <source>
        <strain evidence="13">cv. 9930</strain>
    </source>
</reference>
<evidence type="ECO:0000259" key="10">
    <source>
        <dbReference type="Pfam" id="PF00349"/>
    </source>
</evidence>
<reference evidence="12 13" key="1">
    <citation type="journal article" date="2009" name="Nat. Genet.">
        <title>The genome of the cucumber, Cucumis sativus L.</title>
        <authorList>
            <person name="Huang S."/>
            <person name="Li R."/>
            <person name="Zhang Z."/>
            <person name="Li L."/>
            <person name="Gu X."/>
            <person name="Fan W."/>
            <person name="Lucas W.J."/>
            <person name="Wang X."/>
            <person name="Xie B."/>
            <person name="Ni P."/>
            <person name="Ren Y."/>
            <person name="Zhu H."/>
            <person name="Li J."/>
            <person name="Lin K."/>
            <person name="Jin W."/>
            <person name="Fei Z."/>
            <person name="Li G."/>
            <person name="Staub J."/>
            <person name="Kilian A."/>
            <person name="van der Vossen E.A."/>
            <person name="Wu Y."/>
            <person name="Guo J."/>
            <person name="He J."/>
            <person name="Jia Z."/>
            <person name="Ren Y."/>
            <person name="Tian G."/>
            <person name="Lu Y."/>
            <person name="Ruan J."/>
            <person name="Qian W."/>
            <person name="Wang M."/>
            <person name="Huang Q."/>
            <person name="Li B."/>
            <person name="Xuan Z."/>
            <person name="Cao J."/>
            <person name="Asan"/>
            <person name="Wu Z."/>
            <person name="Zhang J."/>
            <person name="Cai Q."/>
            <person name="Bai Y."/>
            <person name="Zhao B."/>
            <person name="Han Y."/>
            <person name="Li Y."/>
            <person name="Li X."/>
            <person name="Wang S."/>
            <person name="Shi Q."/>
            <person name="Liu S."/>
            <person name="Cho W.K."/>
            <person name="Kim J.Y."/>
            <person name="Xu Y."/>
            <person name="Heller-Uszynska K."/>
            <person name="Miao H."/>
            <person name="Cheng Z."/>
            <person name="Zhang S."/>
            <person name="Wu J."/>
            <person name="Yang Y."/>
            <person name="Kang H."/>
            <person name="Li M."/>
            <person name="Liang H."/>
            <person name="Ren X."/>
            <person name="Shi Z."/>
            <person name="Wen M."/>
            <person name="Jian M."/>
            <person name="Yang H."/>
            <person name="Zhang G."/>
            <person name="Yang Z."/>
            <person name="Chen R."/>
            <person name="Liu S."/>
            <person name="Li J."/>
            <person name="Ma L."/>
            <person name="Liu H."/>
            <person name="Zhou Y."/>
            <person name="Zhao J."/>
            <person name="Fang X."/>
            <person name="Li G."/>
            <person name="Fang L."/>
            <person name="Li Y."/>
            <person name="Liu D."/>
            <person name="Zheng H."/>
            <person name="Zhang Y."/>
            <person name="Qin N."/>
            <person name="Li Z."/>
            <person name="Yang G."/>
            <person name="Yang S."/>
            <person name="Bolund L."/>
            <person name="Kristiansen K."/>
            <person name="Zheng H."/>
            <person name="Li S."/>
            <person name="Zhang X."/>
            <person name="Yang H."/>
            <person name="Wang J."/>
            <person name="Sun R."/>
            <person name="Zhang B."/>
            <person name="Jiang S."/>
            <person name="Wang J."/>
            <person name="Du Y."/>
            <person name="Li S."/>
        </authorList>
    </citation>
    <scope>NUCLEOTIDE SEQUENCE [LARGE SCALE GENOMIC DNA]</scope>
    <source>
        <strain evidence="13">cv. 9930</strain>
    </source>
</reference>
<evidence type="ECO:0000256" key="2">
    <source>
        <dbReference type="ARBA" id="ARBA00005028"/>
    </source>
</evidence>
<dbReference type="FunFam" id="3.30.420.40:FF:000321">
    <property type="entry name" value="Phosphotransferase"/>
    <property type="match status" value="1"/>
</dbReference>
<dbReference type="InterPro" id="IPR043129">
    <property type="entry name" value="ATPase_NBD"/>
</dbReference>
<proteinExistence type="inferred from homology"/>
<evidence type="ECO:0000256" key="4">
    <source>
        <dbReference type="ARBA" id="ARBA00022679"/>
    </source>
</evidence>
<dbReference type="GO" id="GO:0006979">
    <property type="term" value="P:response to oxidative stress"/>
    <property type="evidence" value="ECO:0007669"/>
    <property type="project" value="EnsemblPlants"/>
</dbReference>
<dbReference type="AlphaFoldDB" id="A0A0A0KGK7"/>
<keyword evidence="4 9" id="KW-0808">Transferase</keyword>
<dbReference type="STRING" id="3659.A0A0A0KGK7"/>
<evidence type="ECO:0000256" key="6">
    <source>
        <dbReference type="ARBA" id="ARBA00022777"/>
    </source>
</evidence>
<dbReference type="OMA" id="YHPNCRI"/>
<evidence type="ECO:0000256" key="3">
    <source>
        <dbReference type="ARBA" id="ARBA00009225"/>
    </source>
</evidence>
<comment type="pathway">
    <text evidence="1">Carbohydrate degradation.</text>
</comment>
<dbReference type="UniPathway" id="UPA00109">
    <property type="reaction ID" value="UER00180"/>
</dbReference>
<dbReference type="PRINTS" id="PR00475">
    <property type="entry name" value="HEXOKINASE"/>
</dbReference>
<dbReference type="Gene3D" id="3.30.420.40">
    <property type="match status" value="1"/>
</dbReference>
<dbReference type="UniPathway" id="UPA00242"/>
<reference evidence="12 13" key="3">
    <citation type="journal article" date="2010" name="BMC Genomics">
        <title>Transcriptome sequencing and comparative analysis of cucumber flowers with different sex types.</title>
        <authorList>
            <person name="Guo S."/>
            <person name="Zheng Y."/>
            <person name="Joung J.G."/>
            <person name="Liu S."/>
            <person name="Zhang Z."/>
            <person name="Crasta O.R."/>
            <person name="Sobral B.W."/>
            <person name="Xu Y."/>
            <person name="Huang S."/>
            <person name="Fei Z."/>
        </authorList>
    </citation>
    <scope>NUCLEOTIDE SEQUENCE [LARGE SCALE GENOMIC DNA]</scope>
    <source>
        <strain evidence="13">cv. 9930</strain>
    </source>
</reference>
<dbReference type="GO" id="GO:0001678">
    <property type="term" value="P:intracellular glucose homeostasis"/>
    <property type="evidence" value="ECO:0007669"/>
    <property type="project" value="InterPro"/>
</dbReference>
<dbReference type="InterPro" id="IPR022672">
    <property type="entry name" value="Hexokinase_N"/>
</dbReference>
<dbReference type="GO" id="GO:0010224">
    <property type="term" value="P:response to UV-B"/>
    <property type="evidence" value="ECO:0007669"/>
    <property type="project" value="EnsemblPlants"/>
</dbReference>
<dbReference type="KEGG" id="csv:101219491"/>
<dbReference type="GO" id="GO:0009408">
    <property type="term" value="P:response to heat"/>
    <property type="evidence" value="ECO:0007669"/>
    <property type="project" value="EnsemblPlants"/>
</dbReference>
<dbReference type="Pfam" id="PF00349">
    <property type="entry name" value="Hexokinase_1"/>
    <property type="match status" value="1"/>
</dbReference>
<dbReference type="Pfam" id="PF03727">
    <property type="entry name" value="Hexokinase_2"/>
    <property type="match status" value="1"/>
</dbReference>
<dbReference type="OrthoDB" id="419537at2759"/>
<evidence type="ECO:0000256" key="5">
    <source>
        <dbReference type="ARBA" id="ARBA00022741"/>
    </source>
</evidence>
<keyword evidence="8 9" id="KW-0324">Glycolysis</keyword>
<dbReference type="Proteomes" id="UP000029981">
    <property type="component" value="Chromosome 6"/>
</dbReference>
<dbReference type="GO" id="GO:0004396">
    <property type="term" value="F:hexokinase activity"/>
    <property type="evidence" value="ECO:0007669"/>
    <property type="project" value="UniProtKB-UniRule"/>
</dbReference>
<feature type="domain" description="Hexokinase C-terminal" evidence="11">
    <location>
        <begin position="252"/>
        <end position="485"/>
    </location>
</feature>
<comment type="pathway">
    <text evidence="2">Carbohydrate metabolism; hexose metabolism.</text>
</comment>
<reference evidence="12 13" key="4">
    <citation type="journal article" date="2011" name="BMC Genomics">
        <title>RNA-Seq improves annotation of protein-coding genes in the cucumber genome.</title>
        <authorList>
            <person name="Li Z."/>
            <person name="Zhang Z."/>
            <person name="Yan P."/>
            <person name="Huang S."/>
            <person name="Fei Z."/>
            <person name="Lin K."/>
        </authorList>
    </citation>
    <scope>NUCLEOTIDE SEQUENCE [LARGE SCALE GENOMIC DNA]</scope>
    <source>
        <strain evidence="13">cv. 9930</strain>
    </source>
</reference>
<dbReference type="Gene3D" id="3.40.367.20">
    <property type="match status" value="1"/>
</dbReference>
<keyword evidence="7 9" id="KW-0067">ATP-binding</keyword>
<dbReference type="eggNOG" id="KOG1369">
    <property type="taxonomic scope" value="Eukaryota"/>
</dbReference>
<accession>A0A0A0KGK7</accession>
<dbReference type="EMBL" id="CM002927">
    <property type="protein sequence ID" value="KGN48658.1"/>
    <property type="molecule type" value="Genomic_DNA"/>
</dbReference>
<dbReference type="PROSITE" id="PS51748">
    <property type="entry name" value="HEXOKINASE_2"/>
    <property type="match status" value="1"/>
</dbReference>
<dbReference type="GO" id="GO:0009651">
    <property type="term" value="P:response to salt stress"/>
    <property type="evidence" value="ECO:0007669"/>
    <property type="project" value="EnsemblPlants"/>
</dbReference>
<evidence type="ECO:0000256" key="7">
    <source>
        <dbReference type="ARBA" id="ARBA00022840"/>
    </source>
</evidence>
<feature type="domain" description="Hexokinase N-terminal" evidence="10">
    <location>
        <begin position="43"/>
        <end position="244"/>
    </location>
</feature>
<dbReference type="Gramene" id="KGN48658">
    <property type="protein sequence ID" value="KGN48658"/>
    <property type="gene ID" value="Csa_6G497090"/>
</dbReference>
<dbReference type="GO" id="GO:0006974">
    <property type="term" value="P:DNA damage response"/>
    <property type="evidence" value="ECO:0007669"/>
    <property type="project" value="EnsemblPlants"/>
</dbReference>
<dbReference type="GO" id="GO:0005536">
    <property type="term" value="F:D-glucose binding"/>
    <property type="evidence" value="ECO:0007669"/>
    <property type="project" value="InterPro"/>
</dbReference>
<dbReference type="InterPro" id="IPR022673">
    <property type="entry name" value="Hexokinase_C"/>
</dbReference>
<comment type="similarity">
    <text evidence="3 9">Belongs to the hexokinase family.</text>
</comment>
<evidence type="ECO:0000313" key="13">
    <source>
        <dbReference type="Proteomes" id="UP000029981"/>
    </source>
</evidence>
<dbReference type="GO" id="GO:0006096">
    <property type="term" value="P:glycolytic process"/>
    <property type="evidence" value="ECO:0007669"/>
    <property type="project" value="UniProtKB-UniPathway"/>
</dbReference>
<dbReference type="EC" id="2.7.1.-" evidence="9"/>
<dbReference type="SUPFAM" id="SSF53067">
    <property type="entry name" value="Actin-like ATPase domain"/>
    <property type="match status" value="2"/>
</dbReference>
<organism evidence="12 13">
    <name type="scientific">Cucumis sativus</name>
    <name type="common">Cucumber</name>
    <dbReference type="NCBI Taxonomy" id="3659"/>
    <lineage>
        <taxon>Eukaryota</taxon>
        <taxon>Viridiplantae</taxon>
        <taxon>Streptophyta</taxon>
        <taxon>Embryophyta</taxon>
        <taxon>Tracheophyta</taxon>
        <taxon>Spermatophyta</taxon>
        <taxon>Magnoliopsida</taxon>
        <taxon>eudicotyledons</taxon>
        <taxon>Gunneridae</taxon>
        <taxon>Pentapetalae</taxon>
        <taxon>rosids</taxon>
        <taxon>fabids</taxon>
        <taxon>Cucurbitales</taxon>
        <taxon>Cucurbitaceae</taxon>
        <taxon>Benincaseae</taxon>
        <taxon>Cucumis</taxon>
    </lineage>
</organism>
<dbReference type="PANTHER" id="PTHR19443:SF18">
    <property type="entry name" value="HEXOKINASE-LIKE 2 PROTEIN-RELATED"/>
    <property type="match status" value="1"/>
</dbReference>
<dbReference type="GO" id="GO:0005524">
    <property type="term" value="F:ATP binding"/>
    <property type="evidence" value="ECO:0007669"/>
    <property type="project" value="UniProtKB-UniRule"/>
</dbReference>
<evidence type="ECO:0000256" key="8">
    <source>
        <dbReference type="ARBA" id="ARBA00023152"/>
    </source>
</evidence>
<name>A0A0A0KGK7_CUCSA</name>